<dbReference type="AlphaFoldDB" id="B8F200"/>
<evidence type="ECO:0000313" key="2">
    <source>
        <dbReference type="Proteomes" id="UP000006103"/>
    </source>
</evidence>
<sequence>MKIRMKHLVRRLLYFRRDKIWHVYMSTEIQNKAKDKTITNFPHLKPEDLDYEYVCKFLDEWIQKKYNAKLGFTIEKVDGLEYICKAKRYASLKKILAKIFKDYKDIFLGRLQKAPGVVRQFPDRESRGKVEVRKE</sequence>
<name>B8F200_BORGR</name>
<dbReference type="EMBL" id="CP001311">
    <property type="protein sequence ID" value="ACL34940.1"/>
    <property type="molecule type" value="Genomic_DNA"/>
</dbReference>
<evidence type="ECO:0008006" key="3">
    <source>
        <dbReference type="Google" id="ProtNLM"/>
    </source>
</evidence>
<dbReference type="Proteomes" id="UP000006103">
    <property type="component" value="Plasmid PBr_lp28-7"/>
</dbReference>
<gene>
    <name evidence="1" type="ORF">BGAPBR_Aa0032</name>
</gene>
<dbReference type="RefSeq" id="WP_012622113.1">
    <property type="nucleotide sequence ID" value="NC_011855.1"/>
</dbReference>
<evidence type="ECO:0000313" key="1">
    <source>
        <dbReference type="EMBL" id="ACL34940.1"/>
    </source>
</evidence>
<reference evidence="1 2" key="1">
    <citation type="journal article" date="2011" name="J. Bacteriol.">
        <title>Whole-genome sequences of two Borrelia afzelii and two Borrelia garinii Lyme disease agent isolates.</title>
        <authorList>
            <person name="Casjens S.R."/>
            <person name="Mongodin E.F."/>
            <person name="Qiu W.-G."/>
            <person name="Dunn J.J."/>
            <person name="Luft B.J."/>
            <person name="Fraser-Liggett C.M."/>
            <person name="Schutzer S.E."/>
        </authorList>
    </citation>
    <scope>NUCLEOTIDE SEQUENCE [LARGE SCALE GENOMIC DNA]</scope>
    <source>
        <strain evidence="1 2">PBr</strain>
    </source>
</reference>
<geneLocation type="plasmid" evidence="1 2">
    <name>PBr_lp28-7</name>
</geneLocation>
<keyword evidence="1" id="KW-0614">Plasmid</keyword>
<proteinExistence type="predicted"/>
<keyword evidence="2" id="KW-1185">Reference proteome</keyword>
<organism evidence="1 2">
    <name type="scientific">Borreliella garinii PBr</name>
    <dbReference type="NCBI Taxonomy" id="498743"/>
    <lineage>
        <taxon>Bacteria</taxon>
        <taxon>Pseudomonadati</taxon>
        <taxon>Spirochaetota</taxon>
        <taxon>Spirochaetia</taxon>
        <taxon>Spirochaetales</taxon>
        <taxon>Borreliaceae</taxon>
        <taxon>Borreliella</taxon>
    </lineage>
</organism>
<accession>B8F200</accession>
<protein>
    <recommendedName>
        <fullName evidence="3">BBG30-like protein</fullName>
    </recommendedName>
</protein>